<dbReference type="PANTHER" id="PTHR34848">
    <property type="match status" value="1"/>
</dbReference>
<comment type="pathway">
    <text evidence="5">Cofactor biosynthesis; adenosylcobalamin biosynthesis; adenosylcobalamin from cob(II)yrinate a,c-diamide: step 6/7.</text>
</comment>
<proteinExistence type="inferred from homology"/>
<keyword evidence="14" id="KW-0067">ATP-binding</keyword>
<evidence type="ECO:0000256" key="19">
    <source>
        <dbReference type="PIRSR" id="PIRSR006135-2"/>
    </source>
</evidence>
<keyword evidence="11 20" id="KW-0808">Transferase</keyword>
<evidence type="ECO:0000256" key="12">
    <source>
        <dbReference type="ARBA" id="ARBA00022741"/>
    </source>
</evidence>
<dbReference type="Gene3D" id="3.40.50.300">
    <property type="entry name" value="P-loop containing nucleotide triphosphate hydrolases"/>
    <property type="match status" value="1"/>
</dbReference>
<evidence type="ECO:0000256" key="7">
    <source>
        <dbReference type="ARBA" id="ARBA00007490"/>
    </source>
</evidence>
<dbReference type="GO" id="GO:0009236">
    <property type="term" value="P:cobalamin biosynthetic process"/>
    <property type="evidence" value="ECO:0007669"/>
    <property type="project" value="UniProtKB-UniPathway"/>
</dbReference>
<dbReference type="GeneID" id="96779817"/>
<comment type="catalytic activity">
    <reaction evidence="3">
        <text>adenosylcob(III)inamide + GTP = adenosylcob(III)inamide phosphate + GDP + H(+)</text>
        <dbReference type="Rhea" id="RHEA:15765"/>
        <dbReference type="ChEBI" id="CHEBI:2480"/>
        <dbReference type="ChEBI" id="CHEBI:15378"/>
        <dbReference type="ChEBI" id="CHEBI:37565"/>
        <dbReference type="ChEBI" id="CHEBI:58189"/>
        <dbReference type="ChEBI" id="CHEBI:58502"/>
        <dbReference type="EC" id="2.7.1.156"/>
    </reaction>
</comment>
<sequence length="185" mass="20556">MGKIVLVTGGARSGKSSFAEKYAAKYGKRIAYVATSQVFDKEMEFRVRLHRQRRPADWDTYEAPFAAHEAVREAAAGHDMILFDCLTVYISNLLCSLEDIEDSGRNYELVKAACEDIVKAVQAGDATLVVVTNEVGDGIVPMNHLAREFRDLSGLANQLLARQAEEVYLVTDGIPIDIKQLEYKL</sequence>
<evidence type="ECO:0000256" key="1">
    <source>
        <dbReference type="ARBA" id="ARBA00000312"/>
    </source>
</evidence>
<keyword evidence="15 19" id="KW-0342">GTP-binding</keyword>
<keyword evidence="10" id="KW-0169">Cobalamin biosynthesis</keyword>
<dbReference type="PANTHER" id="PTHR34848:SF1">
    <property type="entry name" value="BIFUNCTIONAL ADENOSYLCOBALAMIN BIOSYNTHESIS PROTEIN COBU"/>
    <property type="match status" value="1"/>
</dbReference>
<organism evidence="20 21">
    <name type="scientific">Anaerovibrio slackiae</name>
    <dbReference type="NCBI Taxonomy" id="2652309"/>
    <lineage>
        <taxon>Bacteria</taxon>
        <taxon>Bacillati</taxon>
        <taxon>Bacillota</taxon>
        <taxon>Negativicutes</taxon>
        <taxon>Selenomonadales</taxon>
        <taxon>Selenomonadaceae</taxon>
        <taxon>Anaerovibrio</taxon>
    </lineage>
</organism>
<dbReference type="GO" id="GO:0005525">
    <property type="term" value="F:GTP binding"/>
    <property type="evidence" value="ECO:0007669"/>
    <property type="project" value="UniProtKB-KW"/>
</dbReference>
<evidence type="ECO:0000256" key="17">
    <source>
        <dbReference type="ARBA" id="ARBA00030571"/>
    </source>
</evidence>
<comment type="caution">
    <text evidence="20">The sequence shown here is derived from an EMBL/GenBank/DDBJ whole genome shotgun (WGS) entry which is preliminary data.</text>
</comment>
<evidence type="ECO:0000256" key="9">
    <source>
        <dbReference type="ARBA" id="ARBA00012523"/>
    </source>
</evidence>
<dbReference type="SUPFAM" id="SSF52540">
    <property type="entry name" value="P-loop containing nucleoside triphosphate hydrolases"/>
    <property type="match status" value="1"/>
</dbReference>
<evidence type="ECO:0000256" key="4">
    <source>
        <dbReference type="ARBA" id="ARBA00003889"/>
    </source>
</evidence>
<comment type="function">
    <text evidence="4">Catalyzes ATP-dependent phosphorylation of adenosylcobinamide and addition of GMP to adenosylcobinamide phosphate.</text>
</comment>
<keyword evidence="21" id="KW-1185">Reference proteome</keyword>
<evidence type="ECO:0000256" key="15">
    <source>
        <dbReference type="ARBA" id="ARBA00023134"/>
    </source>
</evidence>
<dbReference type="NCBIfam" id="NF004469">
    <property type="entry name" value="PRK05800.1"/>
    <property type="match status" value="1"/>
</dbReference>
<dbReference type="Proteomes" id="UP000433181">
    <property type="component" value="Unassembled WGS sequence"/>
</dbReference>
<feature type="binding site" evidence="19">
    <location>
        <begin position="51"/>
        <end position="54"/>
    </location>
    <ligand>
        <name>GTP</name>
        <dbReference type="ChEBI" id="CHEBI:37565"/>
    </ligand>
</feature>
<dbReference type="GO" id="GO:0043752">
    <property type="term" value="F:adenosylcobinamide kinase activity"/>
    <property type="evidence" value="ECO:0007669"/>
    <property type="project" value="UniProtKB-EC"/>
</dbReference>
<dbReference type="CDD" id="cd00544">
    <property type="entry name" value="CobU"/>
    <property type="match status" value="1"/>
</dbReference>
<feature type="binding site" evidence="19">
    <location>
        <begin position="34"/>
        <end position="36"/>
    </location>
    <ligand>
        <name>GTP</name>
        <dbReference type="ChEBI" id="CHEBI:37565"/>
    </ligand>
</feature>
<evidence type="ECO:0000256" key="18">
    <source>
        <dbReference type="PIRSR" id="PIRSR006135-1"/>
    </source>
</evidence>
<keyword evidence="12 19" id="KW-0547">Nucleotide-binding</keyword>
<evidence type="ECO:0000256" key="11">
    <source>
        <dbReference type="ARBA" id="ARBA00022679"/>
    </source>
</evidence>
<protein>
    <recommendedName>
        <fullName evidence="16">Adenosylcobinamide kinase</fullName>
        <ecNumber evidence="8">2.7.1.156</ecNumber>
        <ecNumber evidence="9">2.7.7.62</ecNumber>
    </recommendedName>
    <alternativeName>
        <fullName evidence="17">Adenosylcobinamide-phosphate guanylyltransferase</fullName>
    </alternativeName>
</protein>
<evidence type="ECO:0000256" key="5">
    <source>
        <dbReference type="ARBA" id="ARBA00004692"/>
    </source>
</evidence>
<comment type="similarity">
    <text evidence="7">Belongs to the CobU/CobP family.</text>
</comment>
<evidence type="ECO:0000313" key="21">
    <source>
        <dbReference type="Proteomes" id="UP000433181"/>
    </source>
</evidence>
<dbReference type="UniPathway" id="UPA00148">
    <property type="reaction ID" value="UER00236"/>
</dbReference>
<dbReference type="GO" id="GO:0005524">
    <property type="term" value="F:ATP binding"/>
    <property type="evidence" value="ECO:0007669"/>
    <property type="project" value="UniProtKB-KW"/>
</dbReference>
<evidence type="ECO:0000256" key="16">
    <source>
        <dbReference type="ARBA" id="ARBA00029570"/>
    </source>
</evidence>
<gene>
    <name evidence="20" type="primary">cobU</name>
    <name evidence="20" type="ORF">FYJ84_12865</name>
</gene>
<feature type="binding site" evidence="19">
    <location>
        <begin position="9"/>
        <end position="16"/>
    </location>
    <ligand>
        <name>GTP</name>
        <dbReference type="ChEBI" id="CHEBI:37565"/>
    </ligand>
</feature>
<evidence type="ECO:0000256" key="13">
    <source>
        <dbReference type="ARBA" id="ARBA00022777"/>
    </source>
</evidence>
<evidence type="ECO:0000256" key="10">
    <source>
        <dbReference type="ARBA" id="ARBA00022573"/>
    </source>
</evidence>
<dbReference type="Pfam" id="PF02283">
    <property type="entry name" value="CobU"/>
    <property type="match status" value="1"/>
</dbReference>
<keyword evidence="20" id="KW-0548">Nucleotidyltransferase</keyword>
<dbReference type="AlphaFoldDB" id="A0A6I2UJV0"/>
<dbReference type="InterPro" id="IPR027417">
    <property type="entry name" value="P-loop_NTPase"/>
</dbReference>
<evidence type="ECO:0000256" key="2">
    <source>
        <dbReference type="ARBA" id="ARBA00000711"/>
    </source>
</evidence>
<feature type="binding site" evidence="19">
    <location>
        <position position="62"/>
    </location>
    <ligand>
        <name>GTP</name>
        <dbReference type="ChEBI" id="CHEBI:37565"/>
    </ligand>
</feature>
<feature type="binding site" evidence="19">
    <location>
        <position position="84"/>
    </location>
    <ligand>
        <name>GTP</name>
        <dbReference type="ChEBI" id="CHEBI:37565"/>
    </ligand>
</feature>
<dbReference type="EMBL" id="VUNR01000037">
    <property type="protein sequence ID" value="MSU09864.1"/>
    <property type="molecule type" value="Genomic_DNA"/>
</dbReference>
<dbReference type="PIRSF" id="PIRSF006135">
    <property type="entry name" value="CobU"/>
    <property type="match status" value="1"/>
</dbReference>
<dbReference type="RefSeq" id="WP_154408025.1">
    <property type="nucleotide sequence ID" value="NZ_JAQXJM010000153.1"/>
</dbReference>
<evidence type="ECO:0000256" key="3">
    <source>
        <dbReference type="ARBA" id="ARBA00001522"/>
    </source>
</evidence>
<accession>A0A6I2UJV0</accession>
<reference evidence="20 21" key="1">
    <citation type="submission" date="2019-08" db="EMBL/GenBank/DDBJ databases">
        <title>In-depth cultivation of the pig gut microbiome towards novel bacterial diversity and tailored functional studies.</title>
        <authorList>
            <person name="Wylensek D."/>
            <person name="Hitch T.C.A."/>
            <person name="Clavel T."/>
        </authorList>
    </citation>
    <scope>NUCLEOTIDE SEQUENCE [LARGE SCALE GENOMIC DNA]</scope>
    <source>
        <strain evidence="20 21">WCA-693-APC-5D-A</strain>
    </source>
</reference>
<comment type="catalytic activity">
    <reaction evidence="1">
        <text>adenosylcob(III)inamide + ATP = adenosylcob(III)inamide phosphate + ADP + H(+)</text>
        <dbReference type="Rhea" id="RHEA:15769"/>
        <dbReference type="ChEBI" id="CHEBI:2480"/>
        <dbReference type="ChEBI" id="CHEBI:15378"/>
        <dbReference type="ChEBI" id="CHEBI:30616"/>
        <dbReference type="ChEBI" id="CHEBI:58502"/>
        <dbReference type="ChEBI" id="CHEBI:456216"/>
        <dbReference type="EC" id="2.7.1.156"/>
    </reaction>
</comment>
<feature type="active site" description="GMP-histidine intermediate" evidence="18">
    <location>
        <position position="50"/>
    </location>
</feature>
<comment type="catalytic activity">
    <reaction evidence="2">
        <text>adenosylcob(III)inamide phosphate + GTP + H(+) = adenosylcob(III)inamide-GDP + diphosphate</text>
        <dbReference type="Rhea" id="RHEA:22712"/>
        <dbReference type="ChEBI" id="CHEBI:15378"/>
        <dbReference type="ChEBI" id="CHEBI:33019"/>
        <dbReference type="ChEBI" id="CHEBI:37565"/>
        <dbReference type="ChEBI" id="CHEBI:58502"/>
        <dbReference type="ChEBI" id="CHEBI:60487"/>
        <dbReference type="EC" id="2.7.7.62"/>
    </reaction>
</comment>
<dbReference type="InterPro" id="IPR003203">
    <property type="entry name" value="CobU/CobP"/>
</dbReference>
<evidence type="ECO:0000256" key="6">
    <source>
        <dbReference type="ARBA" id="ARBA00005159"/>
    </source>
</evidence>
<evidence type="ECO:0000256" key="8">
    <source>
        <dbReference type="ARBA" id="ARBA00012016"/>
    </source>
</evidence>
<dbReference type="EC" id="2.7.7.62" evidence="9"/>
<evidence type="ECO:0000256" key="14">
    <source>
        <dbReference type="ARBA" id="ARBA00022840"/>
    </source>
</evidence>
<dbReference type="EC" id="2.7.1.156" evidence="8"/>
<keyword evidence="13 20" id="KW-0418">Kinase</keyword>
<name>A0A6I2UJV0_9FIRM</name>
<comment type="pathway">
    <text evidence="6">Cofactor biosynthesis; adenosylcobalamin biosynthesis; adenosylcobalamin from cob(II)yrinate a,c-diamide: step 5/7.</text>
</comment>
<evidence type="ECO:0000313" key="20">
    <source>
        <dbReference type="EMBL" id="MSU09864.1"/>
    </source>
</evidence>
<dbReference type="GO" id="GO:0008820">
    <property type="term" value="F:cobinamide phosphate guanylyltransferase activity"/>
    <property type="evidence" value="ECO:0007669"/>
    <property type="project" value="UniProtKB-EC"/>
</dbReference>